<dbReference type="InterPro" id="IPR050109">
    <property type="entry name" value="HTH-type_TetR-like_transc_reg"/>
</dbReference>
<dbReference type="InterPro" id="IPR009057">
    <property type="entry name" value="Homeodomain-like_sf"/>
</dbReference>
<dbReference type="GO" id="GO:0000976">
    <property type="term" value="F:transcription cis-regulatory region binding"/>
    <property type="evidence" value="ECO:0007669"/>
    <property type="project" value="TreeGrafter"/>
</dbReference>
<dbReference type="SUPFAM" id="SSF46689">
    <property type="entry name" value="Homeodomain-like"/>
    <property type="match status" value="1"/>
</dbReference>
<evidence type="ECO:0000259" key="5">
    <source>
        <dbReference type="PROSITE" id="PS50977"/>
    </source>
</evidence>
<dbReference type="AlphaFoldDB" id="A0A366X1D0"/>
<evidence type="ECO:0000313" key="7">
    <source>
        <dbReference type="Proteomes" id="UP000252706"/>
    </source>
</evidence>
<dbReference type="EMBL" id="QOCE01000017">
    <property type="protein sequence ID" value="RBW57914.1"/>
    <property type="molecule type" value="Genomic_DNA"/>
</dbReference>
<dbReference type="PROSITE" id="PS50977">
    <property type="entry name" value="HTH_TETR_2"/>
    <property type="match status" value="1"/>
</dbReference>
<dbReference type="PANTHER" id="PTHR30055">
    <property type="entry name" value="HTH-TYPE TRANSCRIPTIONAL REGULATOR RUTR"/>
    <property type="match status" value="1"/>
</dbReference>
<name>A0A366X1D0_9RHOB</name>
<dbReference type="InterPro" id="IPR036271">
    <property type="entry name" value="Tet_transcr_reg_TetR-rel_C_sf"/>
</dbReference>
<evidence type="ECO:0000256" key="1">
    <source>
        <dbReference type="ARBA" id="ARBA00023015"/>
    </source>
</evidence>
<evidence type="ECO:0000256" key="3">
    <source>
        <dbReference type="ARBA" id="ARBA00023163"/>
    </source>
</evidence>
<dbReference type="OrthoDB" id="2356263at2"/>
<evidence type="ECO:0000256" key="2">
    <source>
        <dbReference type="ARBA" id="ARBA00023125"/>
    </source>
</evidence>
<keyword evidence="3" id="KW-0804">Transcription</keyword>
<comment type="caution">
    <text evidence="6">The sequence shown here is derived from an EMBL/GenBank/DDBJ whole genome shotgun (WGS) entry which is preliminary data.</text>
</comment>
<dbReference type="InterPro" id="IPR041586">
    <property type="entry name" value="PsrA_TetR_C"/>
</dbReference>
<evidence type="ECO:0000256" key="4">
    <source>
        <dbReference type="PROSITE-ProRule" id="PRU00335"/>
    </source>
</evidence>
<dbReference type="Proteomes" id="UP000252706">
    <property type="component" value="Unassembled WGS sequence"/>
</dbReference>
<dbReference type="GO" id="GO:0003700">
    <property type="term" value="F:DNA-binding transcription factor activity"/>
    <property type="evidence" value="ECO:0007669"/>
    <property type="project" value="TreeGrafter"/>
</dbReference>
<sequence>MLEKQRKRAPSARSLETKARILDAAEQVFAVGGFEGASIRDIAALAGVQVGLVHHHGGGKEELFHQTVARRADELARSRLNALEAARMGGLTLYKILDCFIRPYVTLAQTGGAHWIAYGRIVAHVSVDPRWRDIAAECFDPTAGIFIDEIARLYPKAERQEIAAGQIYSVAAMLAHLNTGWRVEALSPGAQEADLDKLVRFCTAGVEAMVTGD</sequence>
<dbReference type="PRINTS" id="PR00455">
    <property type="entry name" value="HTHTETR"/>
</dbReference>
<keyword evidence="2 4" id="KW-0238">DNA-binding</keyword>
<dbReference type="InterPro" id="IPR001647">
    <property type="entry name" value="HTH_TetR"/>
</dbReference>
<dbReference type="SUPFAM" id="SSF48498">
    <property type="entry name" value="Tetracyclin repressor-like, C-terminal domain"/>
    <property type="match status" value="1"/>
</dbReference>
<keyword evidence="1" id="KW-0805">Transcription regulation</keyword>
<accession>A0A366X1D0</accession>
<proteinExistence type="predicted"/>
<dbReference type="Gene3D" id="1.10.357.10">
    <property type="entry name" value="Tetracycline Repressor, domain 2"/>
    <property type="match status" value="1"/>
</dbReference>
<evidence type="ECO:0000313" key="6">
    <source>
        <dbReference type="EMBL" id="RBW57914.1"/>
    </source>
</evidence>
<feature type="DNA-binding region" description="H-T-H motif" evidence="4">
    <location>
        <begin position="38"/>
        <end position="57"/>
    </location>
</feature>
<dbReference type="Pfam" id="PF17939">
    <property type="entry name" value="TetR_C_30"/>
    <property type="match status" value="1"/>
</dbReference>
<dbReference type="Pfam" id="PF00440">
    <property type="entry name" value="TetR_N"/>
    <property type="match status" value="1"/>
</dbReference>
<dbReference type="PANTHER" id="PTHR30055:SF234">
    <property type="entry name" value="HTH-TYPE TRANSCRIPTIONAL REGULATOR BETI"/>
    <property type="match status" value="1"/>
</dbReference>
<gene>
    <name evidence="6" type="ORF">DS909_07135</name>
</gene>
<protein>
    <submittedName>
        <fullName evidence="6">TetR/AcrR family transcriptional regulator</fullName>
    </submittedName>
</protein>
<organism evidence="6 7">
    <name type="scientific">Phaeobacter gallaeciensis</name>
    <dbReference type="NCBI Taxonomy" id="60890"/>
    <lineage>
        <taxon>Bacteria</taxon>
        <taxon>Pseudomonadati</taxon>
        <taxon>Pseudomonadota</taxon>
        <taxon>Alphaproteobacteria</taxon>
        <taxon>Rhodobacterales</taxon>
        <taxon>Roseobacteraceae</taxon>
        <taxon>Phaeobacter</taxon>
    </lineage>
</organism>
<reference evidence="6 7" key="1">
    <citation type="submission" date="2018-07" db="EMBL/GenBank/DDBJ databases">
        <title>Modular assembly of carbohydrate-degrading microbial communities in the ocean.</title>
        <authorList>
            <person name="Enke T.N."/>
            <person name="Datta M.S."/>
            <person name="Schwartzman J.A."/>
            <person name="Cermak N."/>
            <person name="Schmitz D.A."/>
            <person name="Barrere J."/>
            <person name="Cordero O.X."/>
        </authorList>
    </citation>
    <scope>NUCLEOTIDE SEQUENCE [LARGE SCALE GENOMIC DNA]</scope>
    <source>
        <strain evidence="6 7">C3M10</strain>
    </source>
</reference>
<feature type="domain" description="HTH tetR-type" evidence="5">
    <location>
        <begin position="15"/>
        <end position="75"/>
    </location>
</feature>